<dbReference type="GO" id="GO:0006633">
    <property type="term" value="P:fatty acid biosynthetic process"/>
    <property type="evidence" value="ECO:0007669"/>
    <property type="project" value="TreeGrafter"/>
</dbReference>
<dbReference type="EC" id="2.3.1.39" evidence="1 6"/>
<evidence type="ECO:0000313" key="9">
    <source>
        <dbReference type="EMBL" id="AWD32917.1"/>
    </source>
</evidence>
<feature type="active site" evidence="7">
    <location>
        <position position="211"/>
    </location>
</feature>
<keyword evidence="10" id="KW-1185">Reference proteome</keyword>
<dbReference type="AlphaFoldDB" id="A0A2U8BRF4"/>
<comment type="similarity">
    <text evidence="6">Belongs to the fabD family.</text>
</comment>
<dbReference type="InterPro" id="IPR014043">
    <property type="entry name" value="Acyl_transferase_dom"/>
</dbReference>
<dbReference type="InterPro" id="IPR024925">
    <property type="entry name" value="Malonyl_CoA-ACP_transAc"/>
</dbReference>
<evidence type="ECO:0000256" key="3">
    <source>
        <dbReference type="ARBA" id="ARBA00022679"/>
    </source>
</evidence>
<dbReference type="Proteomes" id="UP000244519">
    <property type="component" value="Chromosome"/>
</dbReference>
<evidence type="ECO:0000256" key="7">
    <source>
        <dbReference type="PIRSR" id="PIRSR000446-1"/>
    </source>
</evidence>
<dbReference type="SUPFAM" id="SSF52151">
    <property type="entry name" value="FabD/lysophospholipase-like"/>
    <property type="match status" value="1"/>
</dbReference>
<evidence type="ECO:0000259" key="8">
    <source>
        <dbReference type="SMART" id="SM00827"/>
    </source>
</evidence>
<feature type="active site" evidence="7">
    <location>
        <position position="97"/>
    </location>
</feature>
<dbReference type="EMBL" id="CP025989">
    <property type="protein sequence ID" value="AWD32917.1"/>
    <property type="molecule type" value="Genomic_DNA"/>
</dbReference>
<dbReference type="InterPro" id="IPR001227">
    <property type="entry name" value="Ac_transferase_dom_sf"/>
</dbReference>
<protein>
    <recommendedName>
        <fullName evidence="2 6">Malonyl CoA-acyl carrier protein transacylase</fullName>
        <ecNumber evidence="1 6">2.3.1.39</ecNumber>
    </recommendedName>
</protein>
<evidence type="ECO:0000256" key="4">
    <source>
        <dbReference type="ARBA" id="ARBA00023315"/>
    </source>
</evidence>
<feature type="domain" description="Malonyl-CoA:ACP transacylase (MAT)" evidence="8">
    <location>
        <begin position="8"/>
        <end position="314"/>
    </location>
</feature>
<dbReference type="InterPro" id="IPR016036">
    <property type="entry name" value="Malonyl_transacylase_ACP-bd"/>
</dbReference>
<accession>A0A2U8BRF4</accession>
<dbReference type="PIRSF" id="PIRSF000446">
    <property type="entry name" value="Mct"/>
    <property type="match status" value="1"/>
</dbReference>
<evidence type="ECO:0000313" key="10">
    <source>
        <dbReference type="Proteomes" id="UP000244519"/>
    </source>
</evidence>
<dbReference type="Gene3D" id="3.40.366.10">
    <property type="entry name" value="Malonyl-Coenzyme A Acyl Carrier Protein, domain 2"/>
    <property type="match status" value="1"/>
</dbReference>
<dbReference type="GO" id="GO:0004314">
    <property type="term" value="F:[acyl-carrier-protein] S-malonyltransferase activity"/>
    <property type="evidence" value="ECO:0007669"/>
    <property type="project" value="UniProtKB-EC"/>
</dbReference>
<organism evidence="9 10">
    <name type="scientific">Candidatus Fokinia solitaria</name>
    <dbReference type="NCBI Taxonomy" id="1802984"/>
    <lineage>
        <taxon>Bacteria</taxon>
        <taxon>Pseudomonadati</taxon>
        <taxon>Pseudomonadota</taxon>
        <taxon>Alphaproteobacteria</taxon>
        <taxon>Rickettsiales</taxon>
        <taxon>Candidatus Midichloriaceae</taxon>
        <taxon>Candidatus Fokinia</taxon>
    </lineage>
</organism>
<comment type="catalytic activity">
    <reaction evidence="5 6">
        <text>holo-[ACP] + malonyl-CoA = malonyl-[ACP] + CoA</text>
        <dbReference type="Rhea" id="RHEA:41792"/>
        <dbReference type="Rhea" id="RHEA-COMP:9623"/>
        <dbReference type="Rhea" id="RHEA-COMP:9685"/>
        <dbReference type="ChEBI" id="CHEBI:57287"/>
        <dbReference type="ChEBI" id="CHEBI:57384"/>
        <dbReference type="ChEBI" id="CHEBI:64479"/>
        <dbReference type="ChEBI" id="CHEBI:78449"/>
        <dbReference type="EC" id="2.3.1.39"/>
    </reaction>
</comment>
<evidence type="ECO:0000256" key="5">
    <source>
        <dbReference type="ARBA" id="ARBA00048462"/>
    </source>
</evidence>
<proteinExistence type="inferred from homology"/>
<keyword evidence="4 6" id="KW-0012">Acyltransferase</keyword>
<dbReference type="KEGG" id="fso:Fsol_00108"/>
<evidence type="ECO:0000256" key="1">
    <source>
        <dbReference type="ARBA" id="ARBA00013258"/>
    </source>
</evidence>
<dbReference type="InterPro" id="IPR050858">
    <property type="entry name" value="Mal-CoA-ACP_Trans/PKS_FabD"/>
</dbReference>
<name>A0A2U8BRF4_9RICK</name>
<dbReference type="PANTHER" id="PTHR42681">
    <property type="entry name" value="MALONYL-COA-ACYL CARRIER PROTEIN TRANSACYLASE, MITOCHONDRIAL"/>
    <property type="match status" value="1"/>
</dbReference>
<dbReference type="RefSeq" id="WP_108672965.1">
    <property type="nucleotide sequence ID" value="NZ_CP025989.1"/>
</dbReference>
<dbReference type="Pfam" id="PF00698">
    <property type="entry name" value="Acyl_transf_1"/>
    <property type="match status" value="1"/>
</dbReference>
<evidence type="ECO:0000256" key="2">
    <source>
        <dbReference type="ARBA" id="ARBA00018953"/>
    </source>
</evidence>
<dbReference type="Gene3D" id="3.30.70.250">
    <property type="entry name" value="Malonyl-CoA ACP transacylase, ACP-binding"/>
    <property type="match status" value="1"/>
</dbReference>
<reference evidence="9 10" key="1">
    <citation type="journal article" date="2018" name="Genome Biol. Evol.">
        <title>The Genome Sequence of "Candidatus Fokinia solitaria": Insights on Reductive Evolution in Rickettsiales.</title>
        <authorList>
            <person name="Floriano A.M."/>
            <person name="Castelli M."/>
            <person name="Krenek S."/>
            <person name="Berendonk T.U."/>
            <person name="Bazzocchi C."/>
            <person name="Petroni G."/>
            <person name="Sassera D."/>
        </authorList>
    </citation>
    <scope>NUCLEOTIDE SEQUENCE [LARGE SCALE GENOMIC DNA]</scope>
    <source>
        <strain evidence="9">Rio ETE_ALG 3VII</strain>
    </source>
</reference>
<dbReference type="OrthoDB" id="9808564at2"/>
<evidence type="ECO:0000256" key="6">
    <source>
        <dbReference type="PIRNR" id="PIRNR000446"/>
    </source>
</evidence>
<dbReference type="SUPFAM" id="SSF55048">
    <property type="entry name" value="Probable ACP-binding domain of malonyl-CoA ACP transacylase"/>
    <property type="match status" value="1"/>
</dbReference>
<dbReference type="InterPro" id="IPR016035">
    <property type="entry name" value="Acyl_Trfase/lysoPLipase"/>
</dbReference>
<keyword evidence="3 6" id="KW-0808">Transferase</keyword>
<gene>
    <name evidence="9" type="ORF">Fsol_00108</name>
</gene>
<dbReference type="SMART" id="SM00827">
    <property type="entry name" value="PKS_AT"/>
    <property type="match status" value="1"/>
</dbReference>
<sequence length="324" mass="35840">MAQDIVLLFPGQGSQYVKMGQDLYEEFSVAREVFEEVDDALEMKLTDVIFGDDIELLTTTYNAQPAIMAVSMAVVRILQKEMKKKFYSRIKVVAGHSLGEYSALCAANGLSIRNTAKLLFERGKIMYDAAASSAGGMFALLGCYDIAAIKEMIASVKKCCEDDSICEVANDNGAGQVILSCTGDALVKLPVFALERGIRKVIKLNVNMPFHSSIMKEAASCFTKYLNVIDIKDTDIPIVTNYDAKAHVVAREIKEVIALQMNNLVRWKESIEYILQSCNPHCFVEVGPKRVLSDLATRMLPDEANIKVFSTSTLEEISDFLNIT</sequence>
<dbReference type="PANTHER" id="PTHR42681:SF1">
    <property type="entry name" value="MALONYL-COA-ACYL CARRIER PROTEIN TRANSACYLASE, MITOCHONDRIAL"/>
    <property type="match status" value="1"/>
</dbReference>